<accession>A0ABQ5Z975</accession>
<comment type="caution">
    <text evidence="2">The sequence shown here is derived from an EMBL/GenBank/DDBJ whole genome shotgun (WGS) entry which is preliminary data.</text>
</comment>
<dbReference type="Proteomes" id="UP001156703">
    <property type="component" value="Unassembled WGS sequence"/>
</dbReference>
<gene>
    <name evidence="2" type="ORF">GCM10007925_17440</name>
</gene>
<evidence type="ECO:0000313" key="2">
    <source>
        <dbReference type="EMBL" id="GLR48031.1"/>
    </source>
</evidence>
<evidence type="ECO:0000313" key="3">
    <source>
        <dbReference type="Proteomes" id="UP001156703"/>
    </source>
</evidence>
<protein>
    <submittedName>
        <fullName evidence="2">Uncharacterized protein</fullName>
    </submittedName>
</protein>
<sequence>MENPPFPLDAEVGDYALGPDGRRYRLDYDDCWHVTALQRREDDRPIPHVAADDPARLAAERAHARRLNERQRARESAERQAALAAHIAAATKRDRAEEAKAALAAQDARPDPADMTVDLYEGDYADVLAEVPANVRVDGWTAARRILFLERLEEQGSIVAAARAAGMSRRAVYRLLPRAPAFAAAFARALASTTATLADTLFDRAIHGHEVPVFHGGELVGTRTVHHDRLGIYLLRVRDPLNYAPIDELERWKRERAIDAAATEPAALPSPRPEWPLTAPRDSATL</sequence>
<name>A0ABQ5Z975_9SPHN</name>
<organism evidence="2 3">
    <name type="scientific">Sphingomonas astaxanthinifaciens DSM 22298</name>
    <dbReference type="NCBI Taxonomy" id="1123267"/>
    <lineage>
        <taxon>Bacteria</taxon>
        <taxon>Pseudomonadati</taxon>
        <taxon>Pseudomonadota</taxon>
        <taxon>Alphaproteobacteria</taxon>
        <taxon>Sphingomonadales</taxon>
        <taxon>Sphingomonadaceae</taxon>
        <taxon>Sphingomonas</taxon>
    </lineage>
</organism>
<dbReference type="RefSeq" id="WP_051676552.1">
    <property type="nucleotide sequence ID" value="NZ_BSOO01000017.1"/>
</dbReference>
<reference evidence="3" key="1">
    <citation type="journal article" date="2019" name="Int. J. Syst. Evol. Microbiol.">
        <title>The Global Catalogue of Microorganisms (GCM) 10K type strain sequencing project: providing services to taxonomists for standard genome sequencing and annotation.</title>
        <authorList>
            <consortium name="The Broad Institute Genomics Platform"/>
            <consortium name="The Broad Institute Genome Sequencing Center for Infectious Disease"/>
            <person name="Wu L."/>
            <person name="Ma J."/>
        </authorList>
    </citation>
    <scope>NUCLEOTIDE SEQUENCE [LARGE SCALE GENOMIC DNA]</scope>
    <source>
        <strain evidence="3">NBRC 102146</strain>
    </source>
</reference>
<proteinExistence type="predicted"/>
<dbReference type="Gene3D" id="1.10.10.60">
    <property type="entry name" value="Homeodomain-like"/>
    <property type="match status" value="1"/>
</dbReference>
<dbReference type="EMBL" id="BSOO01000017">
    <property type="protein sequence ID" value="GLR48031.1"/>
    <property type="molecule type" value="Genomic_DNA"/>
</dbReference>
<keyword evidence="3" id="KW-1185">Reference proteome</keyword>
<feature type="region of interest" description="Disordered" evidence="1">
    <location>
        <begin position="262"/>
        <end position="286"/>
    </location>
</feature>
<evidence type="ECO:0000256" key="1">
    <source>
        <dbReference type="SAM" id="MobiDB-lite"/>
    </source>
</evidence>